<reference evidence="2 3" key="1">
    <citation type="submission" date="2011-06" db="EMBL/GenBank/DDBJ databases">
        <title>The draft genome of Thiocapsa marina 5811.</title>
        <authorList>
            <consortium name="US DOE Joint Genome Institute (JGI-PGF)"/>
            <person name="Lucas S."/>
            <person name="Han J."/>
            <person name="Cheng J.-F."/>
            <person name="Goodwin L."/>
            <person name="Pitluck S."/>
            <person name="Peters L."/>
            <person name="Land M.L."/>
            <person name="Hauser L."/>
            <person name="Vogl K."/>
            <person name="Liu Z."/>
            <person name="Imhoff J."/>
            <person name="Thiel V."/>
            <person name="Frigaard N.-U."/>
            <person name="Bryant D."/>
            <person name="Woyke T.J."/>
        </authorList>
    </citation>
    <scope>NUCLEOTIDE SEQUENCE [LARGE SCALE GENOMIC DNA]</scope>
    <source>
        <strain evidence="2 3">5811</strain>
    </source>
</reference>
<dbReference type="EMBL" id="AFWV01000005">
    <property type="protein sequence ID" value="EGV18808.1"/>
    <property type="molecule type" value="Genomic_DNA"/>
</dbReference>
<evidence type="ECO:0000259" key="1">
    <source>
        <dbReference type="Pfam" id="PF19266"/>
    </source>
</evidence>
<name>F9U9L0_9GAMM</name>
<dbReference type="AlphaFoldDB" id="F9U9L0"/>
<keyword evidence="3" id="KW-1185">Reference proteome</keyword>
<dbReference type="Pfam" id="PF19266">
    <property type="entry name" value="CIS_tube"/>
    <property type="match status" value="1"/>
</dbReference>
<gene>
    <name evidence="2" type="ORF">ThimaDRAFT_1612</name>
</gene>
<dbReference type="STRING" id="768671.ThimaDRAFT_1612"/>
<protein>
    <recommendedName>
        <fullName evidence="1">Contractile injection system tube protein N-terminal domain-containing protein</fullName>
    </recommendedName>
</protein>
<organism evidence="2 3">
    <name type="scientific">Thiocapsa marina 5811</name>
    <dbReference type="NCBI Taxonomy" id="768671"/>
    <lineage>
        <taxon>Bacteria</taxon>
        <taxon>Pseudomonadati</taxon>
        <taxon>Pseudomonadota</taxon>
        <taxon>Gammaproteobacteria</taxon>
        <taxon>Chromatiales</taxon>
        <taxon>Chromatiaceae</taxon>
        <taxon>Thiocapsa</taxon>
    </lineage>
</organism>
<dbReference type="InterPro" id="IPR045361">
    <property type="entry name" value="CIS_tube_prot_N"/>
</dbReference>
<proteinExistence type="predicted"/>
<dbReference type="eggNOG" id="COG1652">
    <property type="taxonomic scope" value="Bacteria"/>
</dbReference>
<evidence type="ECO:0000313" key="2">
    <source>
        <dbReference type="EMBL" id="EGV18808.1"/>
    </source>
</evidence>
<dbReference type="Proteomes" id="UP000005459">
    <property type="component" value="Unassembled WGS sequence"/>
</dbReference>
<feature type="domain" description="Contractile injection system tube protein N-terminal" evidence="1">
    <location>
        <begin position="6"/>
        <end position="157"/>
    </location>
</feature>
<evidence type="ECO:0000313" key="3">
    <source>
        <dbReference type="Proteomes" id="UP000005459"/>
    </source>
</evidence>
<dbReference type="OrthoDB" id="9815939at2"/>
<accession>F9U9L0</accession>
<dbReference type="RefSeq" id="WP_007192489.1">
    <property type="nucleotide sequence ID" value="NZ_AFWV01000005.1"/>
</dbReference>
<sequence length="223" mass="25395">MPRAPSKLIIKAYRDELCNKEIDNFQVQINPERYAQTFTTAFTEDGGVDTAGVISKFKTQQPQEVSFEFYLDATGVVDGIGGGKDLTAQIRAFKRVAYDYNRDLHSPNYLKLWWGSEWSFKCMLASLNVDYMLFDPDGLPLRAKLSTRFRQFLTPEEVPKRSPSRSTDLTHSRLVKDGVSLTGLCFEVYRDSTLYAKLARANDRDDLVHLPPGEVLLFPPVRD</sequence>